<comment type="caution">
    <text evidence="2">The sequence shown here is derived from an EMBL/GenBank/DDBJ whole genome shotgun (WGS) entry which is preliminary data.</text>
</comment>
<organism evidence="2 3">
    <name type="scientific">Triparma laevis f. longispina</name>
    <dbReference type="NCBI Taxonomy" id="1714387"/>
    <lineage>
        <taxon>Eukaryota</taxon>
        <taxon>Sar</taxon>
        <taxon>Stramenopiles</taxon>
        <taxon>Ochrophyta</taxon>
        <taxon>Bolidophyceae</taxon>
        <taxon>Parmales</taxon>
        <taxon>Triparmaceae</taxon>
        <taxon>Triparma</taxon>
    </lineage>
</organism>
<protein>
    <recommendedName>
        <fullName evidence="1">GxGYxYP putative glycoside hydrolase C-terminal domain-containing protein</fullName>
    </recommendedName>
</protein>
<evidence type="ECO:0000313" key="2">
    <source>
        <dbReference type="EMBL" id="GMH51112.1"/>
    </source>
</evidence>
<dbReference type="AlphaFoldDB" id="A0A9W6ZH04"/>
<dbReference type="PANTHER" id="PTHR37321">
    <property type="entry name" value="EXPORTED PROTEIN-RELATED"/>
    <property type="match status" value="1"/>
</dbReference>
<proteinExistence type="predicted"/>
<dbReference type="InterPro" id="IPR025832">
    <property type="entry name" value="GxGYxYP_C"/>
</dbReference>
<dbReference type="OrthoDB" id="194169at2759"/>
<gene>
    <name evidence="2" type="ORF">TrLO_g3564</name>
</gene>
<name>A0A9W6ZH04_9STRA</name>
<dbReference type="Pfam" id="PF14323">
    <property type="entry name" value="GxGYxYP_C"/>
    <property type="match status" value="1"/>
</dbReference>
<evidence type="ECO:0000313" key="3">
    <source>
        <dbReference type="Proteomes" id="UP001165122"/>
    </source>
</evidence>
<dbReference type="Gene3D" id="3.20.20.490">
    <property type="entry name" value="GxGYxYP glycoside hydrolase, C-terminal domain"/>
    <property type="match status" value="1"/>
</dbReference>
<dbReference type="PANTHER" id="PTHR37321:SF1">
    <property type="entry name" value="EXPORTED PROTEIN"/>
    <property type="match status" value="1"/>
</dbReference>
<feature type="domain" description="GxGYxYP putative glycoside hydrolase C-terminal" evidence="1">
    <location>
        <begin position="289"/>
        <end position="399"/>
    </location>
</feature>
<keyword evidence="3" id="KW-1185">Reference proteome</keyword>
<sequence length="514" mass="58370">MNTLIHNVDLYNIHTIQPELLRAQTCIGLLNRVPGDGATDHDHQELFAEKRPQYYANLSVNWQSNSNEWLDAVTEGTDTEIILNSVDDLLEDCYNSHDLVKGYIKYNYDDQKLVVPNLVTLSGVLDAVLLDSSFLDSFDDDLPMIFDAMQEWADFDATDATEYMYDNYITHTNGLVKSNPGFDSSTNPTDPDLNGYMNAALVDFIVSNKMFNFYLTEGCIPLTRDHELMKRIAAYEGFEKPTAVWGYDSTFSYVAGSKFEAETDCSDPIEEKGVLTSNPFPDLTYDPEKTYISFLIGDGDNLRFVVERHLDWWKTRQELCSNPANWTQYNVTEENACFPLAWSMSPQLLHFAPQLISWWYDAFKTTGTDYFVLPPSGELYSYPGGFSNEDQIKYKNRMQSVAGLMNISGTIHWEFPVFSTWKNALPYFEKYAEDENPGVNGFHCVNVPYFEPILEIFGASDRKAGSVKSVYITSDGSFTFTDLYDLVGQLDMSKVVIVIQEQLVDLALQAEGSK</sequence>
<accession>A0A9W6ZH04</accession>
<dbReference type="InterPro" id="IPR038410">
    <property type="entry name" value="GxGYxYP_C_sf"/>
</dbReference>
<dbReference type="EMBL" id="BRXW01000401">
    <property type="protein sequence ID" value="GMH51112.1"/>
    <property type="molecule type" value="Genomic_DNA"/>
</dbReference>
<evidence type="ECO:0000259" key="1">
    <source>
        <dbReference type="Pfam" id="PF14323"/>
    </source>
</evidence>
<reference evidence="3" key="1">
    <citation type="journal article" date="2023" name="Commun. Biol.">
        <title>Genome analysis of Parmales, the sister group of diatoms, reveals the evolutionary specialization of diatoms from phago-mixotrophs to photoautotrophs.</title>
        <authorList>
            <person name="Ban H."/>
            <person name="Sato S."/>
            <person name="Yoshikawa S."/>
            <person name="Yamada K."/>
            <person name="Nakamura Y."/>
            <person name="Ichinomiya M."/>
            <person name="Sato N."/>
            <person name="Blanc-Mathieu R."/>
            <person name="Endo H."/>
            <person name="Kuwata A."/>
            <person name="Ogata H."/>
        </authorList>
    </citation>
    <scope>NUCLEOTIDE SEQUENCE [LARGE SCALE GENOMIC DNA]</scope>
    <source>
        <strain evidence="3">NIES 3700</strain>
    </source>
</reference>
<dbReference type="Proteomes" id="UP001165122">
    <property type="component" value="Unassembled WGS sequence"/>
</dbReference>